<dbReference type="InterPro" id="IPR025202">
    <property type="entry name" value="PLD-like_dom"/>
</dbReference>
<dbReference type="GO" id="GO:0016042">
    <property type="term" value="P:lipid catabolic process"/>
    <property type="evidence" value="ECO:0007669"/>
    <property type="project" value="UniProtKB-KW"/>
</dbReference>
<protein>
    <recommendedName>
        <fullName evidence="5">Mitochondrial cardiolipin hydrolase</fullName>
    </recommendedName>
    <alternativeName>
        <fullName evidence="6">Mitochondrial phospholipase</fullName>
    </alternativeName>
</protein>
<feature type="domain" description="Phospholipase D-like" evidence="8">
    <location>
        <begin position="103"/>
        <end position="254"/>
    </location>
</feature>
<organism evidence="9 10">
    <name type="scientific">Glossina palpalis gambiensis</name>
    <dbReference type="NCBI Taxonomy" id="67801"/>
    <lineage>
        <taxon>Eukaryota</taxon>
        <taxon>Metazoa</taxon>
        <taxon>Ecdysozoa</taxon>
        <taxon>Arthropoda</taxon>
        <taxon>Hexapoda</taxon>
        <taxon>Insecta</taxon>
        <taxon>Pterygota</taxon>
        <taxon>Neoptera</taxon>
        <taxon>Endopterygota</taxon>
        <taxon>Diptera</taxon>
        <taxon>Brachycera</taxon>
        <taxon>Muscomorpha</taxon>
        <taxon>Hippoboscoidea</taxon>
        <taxon>Glossinidae</taxon>
        <taxon>Glossina</taxon>
    </lineage>
</organism>
<feature type="transmembrane region" description="Helical" evidence="7">
    <location>
        <begin position="6"/>
        <end position="24"/>
    </location>
</feature>
<proteinExistence type="inferred from homology"/>
<sequence>MWGWVTSSYIVYGTSLVLLSKIVYRSYRMIKKWYNRKPIEKELWALILTNELSLSCVAEHTITANGFAAISSNDTKVPNKIDIIERGPLCSNPYCVDSNVRIIVDLLNATKYSIDLAMYMISSIPISEALAEASLRRVEVRVITDNSEPSLISSGTEYLQKYGVRVRSNTQTSGKLMHHKFCVLDSPSRVKYLLEKQNTLFVKKSAEIDKISSILMTGSLNWNVRGFSTNYENILLTNQKQMVQKYSDEFQHMWELFDPTNEHAD</sequence>
<evidence type="ECO:0000256" key="6">
    <source>
        <dbReference type="ARBA" id="ARBA00043167"/>
    </source>
</evidence>
<dbReference type="AlphaFoldDB" id="A0A1B0AS84"/>
<evidence type="ECO:0000256" key="3">
    <source>
        <dbReference type="ARBA" id="ARBA00023098"/>
    </source>
</evidence>
<evidence type="ECO:0000313" key="9">
    <source>
        <dbReference type="EnsemblMetazoa" id="GPPI006657-PA"/>
    </source>
</evidence>
<dbReference type="STRING" id="67801.A0A1B0AS84"/>
<keyword evidence="7" id="KW-1133">Transmembrane helix</keyword>
<keyword evidence="3" id="KW-0443">Lipid metabolism</keyword>
<reference evidence="9" key="2">
    <citation type="submission" date="2020-05" db="UniProtKB">
        <authorList>
            <consortium name="EnsemblMetazoa"/>
        </authorList>
    </citation>
    <scope>IDENTIFICATION</scope>
    <source>
        <strain evidence="9">IAEA</strain>
    </source>
</reference>
<keyword evidence="1" id="KW-0378">Hydrolase</keyword>
<keyword evidence="2" id="KW-0442">Lipid degradation</keyword>
<dbReference type="GO" id="GO:0016891">
    <property type="term" value="F:RNA endonuclease activity producing 5'-phosphomonoesters, hydrolytic mechanism"/>
    <property type="evidence" value="ECO:0007669"/>
    <property type="project" value="TreeGrafter"/>
</dbReference>
<keyword evidence="7" id="KW-0812">Transmembrane</keyword>
<dbReference type="PANTHER" id="PTHR43856">
    <property type="entry name" value="CARDIOLIPIN HYDROLASE"/>
    <property type="match status" value="1"/>
</dbReference>
<keyword evidence="10" id="KW-1185">Reference proteome</keyword>
<comment type="similarity">
    <text evidence="4">Belongs to the phospholipase D family. MitoPLD/Zucchini subfamily.</text>
</comment>
<dbReference type="Pfam" id="PF13091">
    <property type="entry name" value="PLDc_2"/>
    <property type="match status" value="1"/>
</dbReference>
<dbReference type="EMBL" id="JXJN01002686">
    <property type="status" value="NOT_ANNOTATED_CDS"/>
    <property type="molecule type" value="Genomic_DNA"/>
</dbReference>
<evidence type="ECO:0000256" key="5">
    <source>
        <dbReference type="ARBA" id="ARBA00040549"/>
    </source>
</evidence>
<dbReference type="PANTHER" id="PTHR43856:SF1">
    <property type="entry name" value="MITOCHONDRIAL CARDIOLIPIN HYDROLASE"/>
    <property type="match status" value="1"/>
</dbReference>
<dbReference type="EnsemblMetazoa" id="GPPI006657-RA">
    <property type="protein sequence ID" value="GPPI006657-PA"/>
    <property type="gene ID" value="GPPI006657"/>
</dbReference>
<evidence type="ECO:0000259" key="8">
    <source>
        <dbReference type="Pfam" id="PF13091"/>
    </source>
</evidence>
<dbReference type="Gene3D" id="3.30.870.10">
    <property type="entry name" value="Endonuclease Chain A"/>
    <property type="match status" value="1"/>
</dbReference>
<evidence type="ECO:0000256" key="4">
    <source>
        <dbReference type="ARBA" id="ARBA00038012"/>
    </source>
</evidence>
<dbReference type="SUPFAM" id="SSF56024">
    <property type="entry name" value="Phospholipase D/nuclease"/>
    <property type="match status" value="1"/>
</dbReference>
<name>A0A1B0AS84_9MUSC</name>
<evidence type="ECO:0000256" key="1">
    <source>
        <dbReference type="ARBA" id="ARBA00022801"/>
    </source>
</evidence>
<evidence type="ECO:0000313" key="10">
    <source>
        <dbReference type="Proteomes" id="UP000092460"/>
    </source>
</evidence>
<dbReference type="Proteomes" id="UP000092460">
    <property type="component" value="Unassembled WGS sequence"/>
</dbReference>
<evidence type="ECO:0000256" key="2">
    <source>
        <dbReference type="ARBA" id="ARBA00022963"/>
    </source>
</evidence>
<accession>A0A1B0AS84</accession>
<dbReference type="GO" id="GO:0034587">
    <property type="term" value="P:piRNA processing"/>
    <property type="evidence" value="ECO:0007669"/>
    <property type="project" value="TreeGrafter"/>
</dbReference>
<dbReference type="GO" id="GO:0005739">
    <property type="term" value="C:mitochondrion"/>
    <property type="evidence" value="ECO:0007669"/>
    <property type="project" value="TreeGrafter"/>
</dbReference>
<dbReference type="VEuPathDB" id="VectorBase:GPPI006657"/>
<reference evidence="10" key="1">
    <citation type="submission" date="2015-01" db="EMBL/GenBank/DDBJ databases">
        <authorList>
            <person name="Aksoy S."/>
            <person name="Warren W."/>
            <person name="Wilson R.K."/>
        </authorList>
    </citation>
    <scope>NUCLEOTIDE SEQUENCE [LARGE SCALE GENOMIC DNA]</scope>
    <source>
        <strain evidence="10">IAEA</strain>
    </source>
</reference>
<dbReference type="InterPro" id="IPR051406">
    <property type="entry name" value="PLD_domain"/>
</dbReference>
<keyword evidence="7" id="KW-0472">Membrane</keyword>
<evidence type="ECO:0000256" key="7">
    <source>
        <dbReference type="SAM" id="Phobius"/>
    </source>
</evidence>